<proteinExistence type="predicted"/>
<accession>A0A0B7AIC5</accession>
<protein>
    <submittedName>
        <fullName evidence="1">Uncharacterized protein</fullName>
    </submittedName>
</protein>
<dbReference type="EMBL" id="HACG01032966">
    <property type="protein sequence ID" value="CEK79831.1"/>
    <property type="molecule type" value="Transcribed_RNA"/>
</dbReference>
<reference evidence="1" key="1">
    <citation type="submission" date="2014-12" db="EMBL/GenBank/DDBJ databases">
        <title>Insight into the proteome of Arion vulgaris.</title>
        <authorList>
            <person name="Aradska J."/>
            <person name="Bulat T."/>
            <person name="Smidak R."/>
            <person name="Sarate P."/>
            <person name="Gangsoo J."/>
            <person name="Sialana F."/>
            <person name="Bilban M."/>
            <person name="Lubec G."/>
        </authorList>
    </citation>
    <scope>NUCLEOTIDE SEQUENCE</scope>
    <source>
        <tissue evidence="1">Skin</tissue>
    </source>
</reference>
<dbReference type="AlphaFoldDB" id="A0A0B7AIC5"/>
<name>A0A0B7AIC5_9EUPU</name>
<organism evidence="1">
    <name type="scientific">Arion vulgaris</name>
    <dbReference type="NCBI Taxonomy" id="1028688"/>
    <lineage>
        <taxon>Eukaryota</taxon>
        <taxon>Metazoa</taxon>
        <taxon>Spiralia</taxon>
        <taxon>Lophotrochozoa</taxon>
        <taxon>Mollusca</taxon>
        <taxon>Gastropoda</taxon>
        <taxon>Heterobranchia</taxon>
        <taxon>Euthyneura</taxon>
        <taxon>Panpulmonata</taxon>
        <taxon>Eupulmonata</taxon>
        <taxon>Stylommatophora</taxon>
        <taxon>Helicina</taxon>
        <taxon>Arionoidea</taxon>
        <taxon>Arionidae</taxon>
        <taxon>Arion</taxon>
    </lineage>
</organism>
<sequence length="78" mass="8463">DIGIHSSPCLSSSRLQTCLITSPVSAIANELERGSQPGESCSIHGKAKDFFMLVVQMKNANLNSFFDDCTSHNNNNFS</sequence>
<evidence type="ECO:0000313" key="1">
    <source>
        <dbReference type="EMBL" id="CEK79831.1"/>
    </source>
</evidence>
<gene>
    <name evidence="1" type="primary">ORF117723</name>
</gene>
<feature type="non-terminal residue" evidence="1">
    <location>
        <position position="78"/>
    </location>
</feature>
<feature type="non-terminal residue" evidence="1">
    <location>
        <position position="1"/>
    </location>
</feature>